<feature type="chain" id="PRO_5001851662" evidence="1">
    <location>
        <begin position="26"/>
        <end position="42"/>
    </location>
</feature>
<evidence type="ECO:0000256" key="1">
    <source>
        <dbReference type="SAM" id="SignalP"/>
    </source>
</evidence>
<dbReference type="EMBL" id="CP009438">
    <property type="protein sequence ID" value="AIR99046.1"/>
    <property type="molecule type" value="Genomic_DNA"/>
</dbReference>
<reference evidence="3" key="1">
    <citation type="journal article" date="2015" name="J. Biotechnol.">
        <title>Complete genome sequence of the actinobacterium Streptomyces glaucescens GLA.O (DSM 40922) consisting of a linear chromosome and one linear plasmid.</title>
        <authorList>
            <person name="Ortseifen V."/>
            <person name="Winkler A."/>
            <person name="Albersmeier A."/>
            <person name="Wendler S."/>
            <person name="Puhler A."/>
            <person name="Kalinowski J."/>
            <person name="Ruckert C."/>
        </authorList>
    </citation>
    <scope>NUCLEOTIDE SEQUENCE [LARGE SCALE GENOMIC DNA]</scope>
    <source>
        <strain evidence="3">DSM 40922 / GLA O</strain>
    </source>
</reference>
<dbReference type="RefSeq" id="WP_086171292.1">
    <property type="nucleotide sequence ID" value="NZ_CP009438.1"/>
</dbReference>
<protein>
    <submittedName>
        <fullName evidence="2">Putative secreted protein</fullName>
    </submittedName>
</protein>
<evidence type="ECO:0000313" key="2">
    <source>
        <dbReference type="EMBL" id="AIR99046.1"/>
    </source>
</evidence>
<dbReference type="HOGENOM" id="CLU_218825_0_0_11"/>
<dbReference type="KEGG" id="sgu:SGLAU_15315"/>
<organism evidence="2 3">
    <name type="scientific">Streptomyces glaucescens</name>
    <dbReference type="NCBI Taxonomy" id="1907"/>
    <lineage>
        <taxon>Bacteria</taxon>
        <taxon>Bacillati</taxon>
        <taxon>Actinomycetota</taxon>
        <taxon>Actinomycetes</taxon>
        <taxon>Kitasatosporales</taxon>
        <taxon>Streptomycetaceae</taxon>
        <taxon>Streptomyces</taxon>
    </lineage>
</organism>
<keyword evidence="1" id="KW-0732">Signal</keyword>
<dbReference type="STRING" id="1907.SGLAU_15315"/>
<gene>
    <name evidence="2" type="ORF">SGLAU_15315</name>
</gene>
<dbReference type="AlphaFoldDB" id="A0A089XAV8"/>
<keyword evidence="3" id="KW-1185">Reference proteome</keyword>
<dbReference type="Proteomes" id="UP000029482">
    <property type="component" value="Chromosome"/>
</dbReference>
<proteinExistence type="predicted"/>
<feature type="signal peptide" evidence="1">
    <location>
        <begin position="1"/>
        <end position="25"/>
    </location>
</feature>
<accession>A0A089XAV8</accession>
<sequence>MRAARRAAAVLSAAVLMFGALTTQAAAISIDVAGLVLETPQV</sequence>
<name>A0A089XAV8_STRGA</name>
<evidence type="ECO:0000313" key="3">
    <source>
        <dbReference type="Proteomes" id="UP000029482"/>
    </source>
</evidence>